<evidence type="ECO:0000256" key="3">
    <source>
        <dbReference type="ARBA" id="ARBA00022475"/>
    </source>
</evidence>
<organism evidence="8 9">
    <name type="scientific">Kingella bonacorsii</name>
    <dbReference type="NCBI Taxonomy" id="2796361"/>
    <lineage>
        <taxon>Bacteria</taxon>
        <taxon>Pseudomonadati</taxon>
        <taxon>Pseudomonadota</taxon>
        <taxon>Betaproteobacteria</taxon>
        <taxon>Neisseriales</taxon>
        <taxon>Neisseriaceae</taxon>
        <taxon>Kingella</taxon>
    </lineage>
</organism>
<accession>A0ABS1BUL3</accession>
<evidence type="ECO:0000256" key="5">
    <source>
        <dbReference type="ARBA" id="ARBA00022989"/>
    </source>
</evidence>
<evidence type="ECO:0000256" key="1">
    <source>
        <dbReference type="ARBA" id="ARBA00004651"/>
    </source>
</evidence>
<dbReference type="PANTHER" id="PTHR33884">
    <property type="entry name" value="UPF0410 PROTEIN YMGE"/>
    <property type="match status" value="1"/>
</dbReference>
<comment type="similarity">
    <text evidence="2">Belongs to the UPF0410 family.</text>
</comment>
<evidence type="ECO:0000313" key="9">
    <source>
        <dbReference type="Proteomes" id="UP000614058"/>
    </source>
</evidence>
<proteinExistence type="inferred from homology"/>
<name>A0ABS1BUL3_9NEIS</name>
<reference evidence="8 9" key="1">
    <citation type="journal article" date="2021" name="Pathogens">
        <title>Isolation and Characterization of Kingella bonacorsii sp. nov., A Novel Kingella Species Detected in a Stable Periodontitis Subject.</title>
        <authorList>
            <person name="Antezack A."/>
            <person name="Boxberger M."/>
            <person name="Rolland C."/>
            <person name="Monnet-Corti V."/>
            <person name="La Scola B."/>
        </authorList>
    </citation>
    <scope>NUCLEOTIDE SEQUENCE [LARGE SCALE GENOMIC DNA]</scope>
    <source>
        <strain evidence="8 9">Marseille-Q4569</strain>
    </source>
</reference>
<feature type="transmembrane region" description="Helical" evidence="7">
    <location>
        <begin position="59"/>
        <end position="78"/>
    </location>
</feature>
<dbReference type="Proteomes" id="UP000614058">
    <property type="component" value="Unassembled WGS sequence"/>
</dbReference>
<evidence type="ECO:0000256" key="6">
    <source>
        <dbReference type="ARBA" id="ARBA00023136"/>
    </source>
</evidence>
<dbReference type="Pfam" id="PF04226">
    <property type="entry name" value="Transgly_assoc"/>
    <property type="match status" value="1"/>
</dbReference>
<evidence type="ECO:0000256" key="7">
    <source>
        <dbReference type="SAM" id="Phobius"/>
    </source>
</evidence>
<dbReference type="InterPro" id="IPR007341">
    <property type="entry name" value="Transgly_assoc"/>
</dbReference>
<keyword evidence="4 7" id="KW-0812">Transmembrane</keyword>
<comment type="caution">
    <text evidence="8">The sequence shown here is derived from an EMBL/GenBank/DDBJ whole genome shotgun (WGS) entry which is preliminary data.</text>
</comment>
<gene>
    <name evidence="8" type="ORF">JDW22_10440</name>
</gene>
<sequence length="80" mass="8320">MSFIGMIIIGFFVGLVARAILPGNNKMGFWLTSGLGILGSVVAGFLGQQLGWYTIGEPAGFVASVFGAVLIMAVLSGVRR</sequence>
<evidence type="ECO:0000256" key="4">
    <source>
        <dbReference type="ARBA" id="ARBA00022692"/>
    </source>
</evidence>
<dbReference type="EMBL" id="JAEHNZ010000003">
    <property type="protein sequence ID" value="MBK0396980.1"/>
    <property type="molecule type" value="Genomic_DNA"/>
</dbReference>
<feature type="transmembrane region" description="Helical" evidence="7">
    <location>
        <begin position="28"/>
        <end position="47"/>
    </location>
</feature>
<protein>
    <submittedName>
        <fullName evidence="8">GlsB/YeaQ/YmgE family stress response membrane protein</fullName>
    </submittedName>
</protein>
<keyword evidence="3" id="KW-1003">Cell membrane</keyword>
<dbReference type="PANTHER" id="PTHR33884:SF7">
    <property type="entry name" value="BSL8023 PROTEIN"/>
    <property type="match status" value="1"/>
</dbReference>
<keyword evidence="5 7" id="KW-1133">Transmembrane helix</keyword>
<evidence type="ECO:0000256" key="2">
    <source>
        <dbReference type="ARBA" id="ARBA00011006"/>
    </source>
</evidence>
<evidence type="ECO:0000313" key="8">
    <source>
        <dbReference type="EMBL" id="MBK0396980.1"/>
    </source>
</evidence>
<dbReference type="RefSeq" id="WP_200523005.1">
    <property type="nucleotide sequence ID" value="NZ_JAEHNZ010000003.1"/>
</dbReference>
<keyword evidence="9" id="KW-1185">Reference proteome</keyword>
<keyword evidence="6 7" id="KW-0472">Membrane</keyword>
<comment type="subcellular location">
    <subcellularLocation>
        <location evidence="1">Cell membrane</location>
        <topology evidence="1">Multi-pass membrane protein</topology>
    </subcellularLocation>
</comment>